<comment type="caution">
    <text evidence="1">The sequence shown here is derived from an EMBL/GenBank/DDBJ whole genome shotgun (WGS) entry which is preliminary data.</text>
</comment>
<keyword evidence="2" id="KW-1185">Reference proteome</keyword>
<reference evidence="1 2" key="1">
    <citation type="submission" date="2019-03" db="EMBL/GenBank/DDBJ databases">
        <title>Genomic Encyclopedia of Type Strains, Phase IV (KMG-IV): sequencing the most valuable type-strain genomes for metagenomic binning, comparative biology and taxonomic classification.</title>
        <authorList>
            <person name="Goeker M."/>
        </authorList>
    </citation>
    <scope>NUCLEOTIDE SEQUENCE [LARGE SCALE GENOMIC DNA]</scope>
    <source>
        <strain evidence="1 2">DSM 24830</strain>
    </source>
</reference>
<name>A0A4R1ENS0_9GAMM</name>
<dbReference type="AlphaFoldDB" id="A0A4R1ENS0"/>
<dbReference type="Proteomes" id="UP000294887">
    <property type="component" value="Unassembled WGS sequence"/>
</dbReference>
<dbReference type="EMBL" id="SMFQ01000005">
    <property type="protein sequence ID" value="TCJ82907.1"/>
    <property type="molecule type" value="Genomic_DNA"/>
</dbReference>
<evidence type="ECO:0000313" key="1">
    <source>
        <dbReference type="EMBL" id="TCJ82907.1"/>
    </source>
</evidence>
<dbReference type="OrthoDB" id="5619505at2"/>
<dbReference type="RefSeq" id="WP_131907404.1">
    <property type="nucleotide sequence ID" value="NZ_BAAAFU010000007.1"/>
</dbReference>
<proteinExistence type="predicted"/>
<sequence length="609" mass="69601">MLNRILLTLIKAQSDTPLQAMSTDAFENPATYKGWIYPFRYLLALRYLKIKQQVLKSFRSQKIYPIHNNEFKIALLDHLSGKIKKTATDSSSKNPLSAIGFKSKVIYPLALIGLVIGAIGLNQWHQHRKIESIFANHLPYFSDLLHRKLILKHNDQNKALAEVEASIKQTEEKILNDLPERDGIRAIVEKQLTRLKDPASTSEEVMLGFKDVNTVFDKHNLPFYLSPKSFSMPCSSLIDAPVEQMMMLKELESLMSNNNPELCRTTMMTAYKVDDRKQLFYDTDNDTVELPLFRVRRIDKVPAVDSALGLTFKDRGIGSIILLERIANFAKESVLPALTFQGRNYIIPYWMQGYYEIEEAVTKAYKKDLAEIYPDVKDQRKIKTAVKSLINDKFRMSNAKMQQTLQRENSNSEKSIFGNGFDAISVMLGKSAGTEKNKKSKTTNEEFEPEILDKLDEVLLPSIEYHEAYHQIDKKTWAAPTWLRDTFKDKLNENAIDHTLEELGAYLAQLANTDQGQQIWLSKLLIFSLNPMTKGQAEYYASSLIFTTIESLYLGDEVKPNYIATVDEKTAIFKVLSSKSNSEIKALAKAAYEELFKRPVPSLRKQAFK</sequence>
<gene>
    <name evidence="1" type="ORF">EV695_3645</name>
</gene>
<organism evidence="1 2">
    <name type="scientific">Cocleimonas flava</name>
    <dbReference type="NCBI Taxonomy" id="634765"/>
    <lineage>
        <taxon>Bacteria</taxon>
        <taxon>Pseudomonadati</taxon>
        <taxon>Pseudomonadota</taxon>
        <taxon>Gammaproteobacteria</taxon>
        <taxon>Thiotrichales</taxon>
        <taxon>Thiotrichaceae</taxon>
        <taxon>Cocleimonas</taxon>
    </lineage>
</organism>
<accession>A0A4R1ENS0</accession>
<evidence type="ECO:0000313" key="2">
    <source>
        <dbReference type="Proteomes" id="UP000294887"/>
    </source>
</evidence>
<protein>
    <submittedName>
        <fullName evidence="1">Uncharacterized protein</fullName>
    </submittedName>
</protein>